<dbReference type="Gene3D" id="3.30.1490.20">
    <property type="entry name" value="ATP-grasp fold, A domain"/>
    <property type="match status" value="1"/>
</dbReference>
<dbReference type="Gene3D" id="3.40.50.20">
    <property type="match status" value="1"/>
</dbReference>
<dbReference type="InterPro" id="IPR040570">
    <property type="entry name" value="LAL_C2"/>
</dbReference>
<name>A0A1F5TMK2_9BACT</name>
<organism evidence="6 7">
    <name type="scientific">Candidatus Falkowbacteria bacterium RIFOXYD2_FULL_34_120</name>
    <dbReference type="NCBI Taxonomy" id="1798007"/>
    <lineage>
        <taxon>Bacteria</taxon>
        <taxon>Candidatus Falkowiibacteriota</taxon>
    </lineage>
</organism>
<feature type="domain" description="ATP-grasp" evidence="5">
    <location>
        <begin position="589"/>
        <end position="803"/>
    </location>
</feature>
<protein>
    <recommendedName>
        <fullName evidence="5">ATP-grasp domain-containing protein</fullName>
    </recommendedName>
</protein>
<accession>A0A1F5TMK2</accession>
<evidence type="ECO:0000259" key="5">
    <source>
        <dbReference type="PROSITE" id="PS50975"/>
    </source>
</evidence>
<evidence type="ECO:0000256" key="2">
    <source>
        <dbReference type="ARBA" id="ARBA00022741"/>
    </source>
</evidence>
<dbReference type="InterPro" id="IPR011761">
    <property type="entry name" value="ATP-grasp"/>
</dbReference>
<dbReference type="SUPFAM" id="SSF56059">
    <property type="entry name" value="Glutathione synthetase ATP-binding domain-like"/>
    <property type="match status" value="2"/>
</dbReference>
<dbReference type="AlphaFoldDB" id="A0A1F5TMK2"/>
<dbReference type="PANTHER" id="PTHR43585">
    <property type="entry name" value="FUMIPYRROLE BIOSYNTHESIS PROTEIN C"/>
    <property type="match status" value="1"/>
</dbReference>
<dbReference type="GO" id="GO:0005524">
    <property type="term" value="F:ATP binding"/>
    <property type="evidence" value="ECO:0007669"/>
    <property type="project" value="UniProtKB-UniRule"/>
</dbReference>
<evidence type="ECO:0000256" key="1">
    <source>
        <dbReference type="ARBA" id="ARBA00022598"/>
    </source>
</evidence>
<keyword evidence="1" id="KW-0436">Ligase</keyword>
<dbReference type="InterPro" id="IPR011095">
    <property type="entry name" value="Dala_Dala_lig_C"/>
</dbReference>
<proteinExistence type="predicted"/>
<evidence type="ECO:0000256" key="3">
    <source>
        <dbReference type="ARBA" id="ARBA00022840"/>
    </source>
</evidence>
<keyword evidence="2 4" id="KW-0547">Nucleotide-binding</keyword>
<dbReference type="PROSITE" id="PS50975">
    <property type="entry name" value="ATP_GRASP"/>
    <property type="match status" value="2"/>
</dbReference>
<dbReference type="InterPro" id="IPR052032">
    <property type="entry name" value="ATP-dep_AA_Ligase"/>
</dbReference>
<comment type="caution">
    <text evidence="6">The sequence shown here is derived from an EMBL/GenBank/DDBJ whole genome shotgun (WGS) entry which is preliminary data.</text>
</comment>
<sequence length="823" mass="93853">MNKKNIFNNSIENSLRDKTILFLNTGSSSSTGTEDFKFILKRIGEMGINVIAVSKEINIRQKCIKHWILSELFEHDKTIRVIEEFISNHPEIKIDGAVTFHEDTVLLTAKVTERLKLAGIPFKVADLARNKYRFREFCAKNNLPTPKYFKINNRADLIHVREKLEFPIVLKPIYGAASAFVIKVNNHVALQDTYDYIRKNISKKIDSSLGSISTLLAEEYIDGDEVDINILVQNGRIKFYNITDNHQTDEPFFIETGMTEPSALLDSQKKDLIDMADEILEVLNIQNGCLQFEAKSTKRGPMPLEINLRMGGDEAYYFAKEAWGVDLIEGAMKIATRVHLKKVDKNKYPRKYFAGETMHAPYSGVVSKIEIDNEIKNNKYLENLVIYKKVGDSVLAPPFGYEYMGWLSVSGPNPVDASDKLKRVLKKINYSVVKFDESSSMGKTIRQEKNKNAVFSVNKKFIGKERIEKIRSIPLAQQRKLHIGIVGNDYSLDNSSNNTNEQIEIGKNIAKILTEVGYKVSLFDFNFPQKAINDLNKSRVDLVFNICERINDSSLLKPHAASAFDILQIPYTGSNPITLALCQDKIKFKKLLSFHNIPTPAWDYVYSLDDEVDSSLKFPMIVKPANTDNSVGITNDSIVKNRKELDKRIKYIIKDLGSPVLIEEYVDGDEYDAFIMGNDEKNFKVLPLSRTIFSNLPENYWHIKTMKSKLGRDKIYQEKIITQIPPVKMSSKLMSLITEIAIDTYNILDCHDYGAVEIKIDKNNNPYILELNTNPRLGAQNFGPQAAKFSGMNYANLLEEIIRLAIERYKKNPPYHHLQTRAS</sequence>
<evidence type="ECO:0000313" key="7">
    <source>
        <dbReference type="Proteomes" id="UP000177579"/>
    </source>
</evidence>
<keyword evidence="3 4" id="KW-0067">ATP-binding</keyword>
<dbReference type="Proteomes" id="UP000177579">
    <property type="component" value="Unassembled WGS sequence"/>
</dbReference>
<dbReference type="EMBL" id="MFGO01000038">
    <property type="protein sequence ID" value="OGF40044.1"/>
    <property type="molecule type" value="Genomic_DNA"/>
</dbReference>
<dbReference type="GO" id="GO:0008716">
    <property type="term" value="F:D-alanine-D-alanine ligase activity"/>
    <property type="evidence" value="ECO:0007669"/>
    <property type="project" value="InterPro"/>
</dbReference>
<dbReference type="PANTHER" id="PTHR43585:SF2">
    <property type="entry name" value="ATP-GRASP ENZYME FSQD"/>
    <property type="match status" value="1"/>
</dbReference>
<dbReference type="SMART" id="SM01209">
    <property type="entry name" value="GARS_A"/>
    <property type="match status" value="1"/>
</dbReference>
<dbReference type="Pfam" id="PF18603">
    <property type="entry name" value="LAL_C2"/>
    <property type="match status" value="1"/>
</dbReference>
<evidence type="ECO:0000313" key="6">
    <source>
        <dbReference type="EMBL" id="OGF40044.1"/>
    </source>
</evidence>
<dbReference type="InterPro" id="IPR013815">
    <property type="entry name" value="ATP_grasp_subdomain_1"/>
</dbReference>
<dbReference type="Gene3D" id="3.30.470.20">
    <property type="entry name" value="ATP-grasp fold, B domain"/>
    <property type="match status" value="2"/>
</dbReference>
<gene>
    <name evidence="6" type="ORF">A2531_07530</name>
</gene>
<dbReference type="Pfam" id="PF13535">
    <property type="entry name" value="ATP-grasp_4"/>
    <property type="match status" value="1"/>
</dbReference>
<evidence type="ECO:0000256" key="4">
    <source>
        <dbReference type="PROSITE-ProRule" id="PRU00409"/>
    </source>
</evidence>
<dbReference type="Pfam" id="PF07478">
    <property type="entry name" value="Dala_Dala_lig_C"/>
    <property type="match status" value="1"/>
</dbReference>
<dbReference type="GO" id="GO:0046872">
    <property type="term" value="F:metal ion binding"/>
    <property type="evidence" value="ECO:0007669"/>
    <property type="project" value="InterPro"/>
</dbReference>
<feature type="domain" description="ATP-grasp" evidence="5">
    <location>
        <begin position="135"/>
        <end position="336"/>
    </location>
</feature>
<reference evidence="6 7" key="1">
    <citation type="journal article" date="2016" name="Nat. Commun.">
        <title>Thousands of microbial genomes shed light on interconnected biogeochemical processes in an aquifer system.</title>
        <authorList>
            <person name="Anantharaman K."/>
            <person name="Brown C.T."/>
            <person name="Hug L.A."/>
            <person name="Sharon I."/>
            <person name="Castelle C.J."/>
            <person name="Probst A.J."/>
            <person name="Thomas B.C."/>
            <person name="Singh A."/>
            <person name="Wilkins M.J."/>
            <person name="Karaoz U."/>
            <person name="Brodie E.L."/>
            <person name="Williams K.H."/>
            <person name="Hubbard S.S."/>
            <person name="Banfield J.F."/>
        </authorList>
    </citation>
    <scope>NUCLEOTIDE SEQUENCE [LARGE SCALE GENOMIC DNA]</scope>
</reference>